<organism evidence="2 3">
    <name type="scientific">Klebsormidium nitens</name>
    <name type="common">Green alga</name>
    <name type="synonym">Ulothrix nitens</name>
    <dbReference type="NCBI Taxonomy" id="105231"/>
    <lineage>
        <taxon>Eukaryota</taxon>
        <taxon>Viridiplantae</taxon>
        <taxon>Streptophyta</taxon>
        <taxon>Klebsormidiophyceae</taxon>
        <taxon>Klebsormidiales</taxon>
        <taxon>Klebsormidiaceae</taxon>
        <taxon>Klebsormidium</taxon>
    </lineage>
</organism>
<evidence type="ECO:0000256" key="1">
    <source>
        <dbReference type="SAM" id="MobiDB-lite"/>
    </source>
</evidence>
<reference evidence="2 3" key="1">
    <citation type="journal article" date="2014" name="Nat. Commun.">
        <title>Klebsormidium flaccidum genome reveals primary factors for plant terrestrial adaptation.</title>
        <authorList>
            <person name="Hori K."/>
            <person name="Maruyama F."/>
            <person name="Fujisawa T."/>
            <person name="Togashi T."/>
            <person name="Yamamoto N."/>
            <person name="Seo M."/>
            <person name="Sato S."/>
            <person name="Yamada T."/>
            <person name="Mori H."/>
            <person name="Tajima N."/>
            <person name="Moriyama T."/>
            <person name="Ikeuchi M."/>
            <person name="Watanabe M."/>
            <person name="Wada H."/>
            <person name="Kobayashi K."/>
            <person name="Saito M."/>
            <person name="Masuda T."/>
            <person name="Sasaki-Sekimoto Y."/>
            <person name="Mashiguchi K."/>
            <person name="Awai K."/>
            <person name="Shimojima M."/>
            <person name="Masuda S."/>
            <person name="Iwai M."/>
            <person name="Nobusawa T."/>
            <person name="Narise T."/>
            <person name="Kondo S."/>
            <person name="Saito H."/>
            <person name="Sato R."/>
            <person name="Murakawa M."/>
            <person name="Ihara Y."/>
            <person name="Oshima-Yamada Y."/>
            <person name="Ohtaka K."/>
            <person name="Satoh M."/>
            <person name="Sonobe K."/>
            <person name="Ishii M."/>
            <person name="Ohtani R."/>
            <person name="Kanamori-Sato M."/>
            <person name="Honoki R."/>
            <person name="Miyazaki D."/>
            <person name="Mochizuki H."/>
            <person name="Umetsu J."/>
            <person name="Higashi K."/>
            <person name="Shibata D."/>
            <person name="Kamiya Y."/>
            <person name="Sato N."/>
            <person name="Nakamura Y."/>
            <person name="Tabata S."/>
            <person name="Ida S."/>
            <person name="Kurokawa K."/>
            <person name="Ohta H."/>
        </authorList>
    </citation>
    <scope>NUCLEOTIDE SEQUENCE [LARGE SCALE GENOMIC DNA]</scope>
    <source>
        <strain evidence="2 3">NIES-2285</strain>
    </source>
</reference>
<sequence>MAAEEAVAAERLKLAIMTKRLEALQVEMRLRLAEVAKAQCPVLESGDYAGGSAGGYKEGFSAEQLSTYGTDLGAADGPPALDGRAVQGDSIEATGSCREVAAPGREETGTGTLKRSAWRGLKNK</sequence>
<protein>
    <submittedName>
        <fullName evidence="2">Uncharacterized protein</fullName>
    </submittedName>
</protein>
<keyword evidence="3" id="KW-1185">Reference proteome</keyword>
<name>A0A1Y1ITC3_KLENI</name>
<dbReference type="EMBL" id="DF237826">
    <property type="protein sequence ID" value="GAQ91897.1"/>
    <property type="molecule type" value="Genomic_DNA"/>
</dbReference>
<dbReference type="AlphaFoldDB" id="A0A1Y1ITC3"/>
<evidence type="ECO:0000313" key="3">
    <source>
        <dbReference type="Proteomes" id="UP000054558"/>
    </source>
</evidence>
<proteinExistence type="predicted"/>
<gene>
    <name evidence="2" type="ORF">KFL_008770080</name>
</gene>
<evidence type="ECO:0000313" key="2">
    <source>
        <dbReference type="EMBL" id="GAQ91897.1"/>
    </source>
</evidence>
<dbReference type="Proteomes" id="UP000054558">
    <property type="component" value="Unassembled WGS sequence"/>
</dbReference>
<accession>A0A1Y1ITC3</accession>
<feature type="region of interest" description="Disordered" evidence="1">
    <location>
        <begin position="94"/>
        <end position="124"/>
    </location>
</feature>